<keyword evidence="5 7" id="KW-1133">Transmembrane helix</keyword>
<dbReference type="Gene3D" id="1.10.3720.10">
    <property type="entry name" value="MetI-like"/>
    <property type="match status" value="1"/>
</dbReference>
<evidence type="ECO:0000313" key="10">
    <source>
        <dbReference type="Proteomes" id="UP000321638"/>
    </source>
</evidence>
<dbReference type="Proteomes" id="UP000321638">
    <property type="component" value="Unassembled WGS sequence"/>
</dbReference>
<protein>
    <submittedName>
        <fullName evidence="9">ABC transporter permease</fullName>
    </submittedName>
</protein>
<feature type="transmembrane region" description="Helical" evidence="7">
    <location>
        <begin position="179"/>
        <end position="199"/>
    </location>
</feature>
<dbReference type="InterPro" id="IPR035906">
    <property type="entry name" value="MetI-like_sf"/>
</dbReference>
<dbReference type="PROSITE" id="PS50928">
    <property type="entry name" value="ABC_TM1"/>
    <property type="match status" value="1"/>
</dbReference>
<comment type="similarity">
    <text evidence="7">Belongs to the binding-protein-dependent transport system permease family.</text>
</comment>
<feature type="domain" description="ABC transmembrane type-1" evidence="8">
    <location>
        <begin position="61"/>
        <end position="241"/>
    </location>
</feature>
<dbReference type="EMBL" id="VDUZ01000005">
    <property type="protein sequence ID" value="TXL79647.1"/>
    <property type="molecule type" value="Genomic_DNA"/>
</dbReference>
<dbReference type="CDD" id="cd06261">
    <property type="entry name" value="TM_PBP2"/>
    <property type="match status" value="1"/>
</dbReference>
<organism evidence="9 10">
    <name type="scientific">Vineibacter terrae</name>
    <dbReference type="NCBI Taxonomy" id="2586908"/>
    <lineage>
        <taxon>Bacteria</taxon>
        <taxon>Pseudomonadati</taxon>
        <taxon>Pseudomonadota</taxon>
        <taxon>Alphaproteobacteria</taxon>
        <taxon>Hyphomicrobiales</taxon>
        <taxon>Vineibacter</taxon>
    </lineage>
</organism>
<evidence type="ECO:0000259" key="8">
    <source>
        <dbReference type="PROSITE" id="PS50928"/>
    </source>
</evidence>
<evidence type="ECO:0000256" key="4">
    <source>
        <dbReference type="ARBA" id="ARBA00022692"/>
    </source>
</evidence>
<comment type="subcellular location">
    <subcellularLocation>
        <location evidence="1 7">Cell membrane</location>
        <topology evidence="1 7">Multi-pass membrane protein</topology>
    </subcellularLocation>
</comment>
<evidence type="ECO:0000256" key="3">
    <source>
        <dbReference type="ARBA" id="ARBA00022475"/>
    </source>
</evidence>
<sequence>MRAVPVWLRHALFIAALIGVWELAASQGLLDPAFFGRPSGIAAYLWKGFVTDGTLWRGYTLAGAVIAFVGGSVCAVATGLLFMVFPGFHRASEPYLTLLNAMPRIALAPLFLLWFGLGIGSKVAVGFSLTFFIVLSATVAGIRSVNSDHLVLPKALGATPRQVFTKVTLPSAVPVIFSGFRLGLIFALLGVVGAELIAAEHGLGQTLAYLQSTFSMDGVMGLLFLLAFLGLGITSLMNRLERALLDWQ</sequence>
<evidence type="ECO:0000256" key="5">
    <source>
        <dbReference type="ARBA" id="ARBA00022989"/>
    </source>
</evidence>
<dbReference type="SUPFAM" id="SSF161098">
    <property type="entry name" value="MetI-like"/>
    <property type="match status" value="1"/>
</dbReference>
<keyword evidence="10" id="KW-1185">Reference proteome</keyword>
<dbReference type="InterPro" id="IPR000515">
    <property type="entry name" value="MetI-like"/>
</dbReference>
<feature type="transmembrane region" description="Helical" evidence="7">
    <location>
        <begin position="59"/>
        <end position="85"/>
    </location>
</feature>
<feature type="transmembrane region" description="Helical" evidence="7">
    <location>
        <begin position="219"/>
        <end position="238"/>
    </location>
</feature>
<gene>
    <name evidence="9" type="ORF">FHP25_06475</name>
</gene>
<dbReference type="PANTHER" id="PTHR30151">
    <property type="entry name" value="ALKANE SULFONATE ABC TRANSPORTER-RELATED, MEMBRANE SUBUNIT"/>
    <property type="match status" value="1"/>
</dbReference>
<evidence type="ECO:0000313" key="9">
    <source>
        <dbReference type="EMBL" id="TXL79647.1"/>
    </source>
</evidence>
<evidence type="ECO:0000256" key="7">
    <source>
        <dbReference type="RuleBase" id="RU363032"/>
    </source>
</evidence>
<evidence type="ECO:0000256" key="1">
    <source>
        <dbReference type="ARBA" id="ARBA00004651"/>
    </source>
</evidence>
<dbReference type="OrthoDB" id="9799271at2"/>
<accession>A0A5C8PTK8</accession>
<proteinExistence type="inferred from homology"/>
<keyword evidence="2 7" id="KW-0813">Transport</keyword>
<comment type="caution">
    <text evidence="9">The sequence shown here is derived from an EMBL/GenBank/DDBJ whole genome shotgun (WGS) entry which is preliminary data.</text>
</comment>
<evidence type="ECO:0000256" key="2">
    <source>
        <dbReference type="ARBA" id="ARBA00022448"/>
    </source>
</evidence>
<dbReference type="PANTHER" id="PTHR30151:SF20">
    <property type="entry name" value="ABC TRANSPORTER PERMEASE PROTEIN HI_0355-RELATED"/>
    <property type="match status" value="1"/>
</dbReference>
<feature type="transmembrane region" description="Helical" evidence="7">
    <location>
        <begin position="123"/>
        <end position="142"/>
    </location>
</feature>
<keyword evidence="4 7" id="KW-0812">Transmembrane</keyword>
<dbReference type="Pfam" id="PF00528">
    <property type="entry name" value="BPD_transp_1"/>
    <property type="match status" value="1"/>
</dbReference>
<dbReference type="AlphaFoldDB" id="A0A5C8PTK8"/>
<keyword evidence="6 7" id="KW-0472">Membrane</keyword>
<evidence type="ECO:0000256" key="6">
    <source>
        <dbReference type="ARBA" id="ARBA00023136"/>
    </source>
</evidence>
<feature type="transmembrane region" description="Helical" evidence="7">
    <location>
        <begin position="97"/>
        <end position="117"/>
    </location>
</feature>
<reference evidence="9 10" key="1">
    <citation type="submission" date="2019-06" db="EMBL/GenBank/DDBJ databases">
        <title>New taxonomy in bacterial strain CC-CFT640, isolated from vineyard.</title>
        <authorList>
            <person name="Lin S.-Y."/>
            <person name="Tsai C.-F."/>
            <person name="Young C.-C."/>
        </authorList>
    </citation>
    <scope>NUCLEOTIDE SEQUENCE [LARGE SCALE GENOMIC DNA]</scope>
    <source>
        <strain evidence="9 10">CC-CFT640</strain>
    </source>
</reference>
<keyword evidence="3" id="KW-1003">Cell membrane</keyword>
<name>A0A5C8PTK8_9HYPH</name>
<dbReference type="GO" id="GO:0005886">
    <property type="term" value="C:plasma membrane"/>
    <property type="evidence" value="ECO:0007669"/>
    <property type="project" value="UniProtKB-SubCell"/>
</dbReference>
<dbReference type="GO" id="GO:0055085">
    <property type="term" value="P:transmembrane transport"/>
    <property type="evidence" value="ECO:0007669"/>
    <property type="project" value="InterPro"/>
</dbReference>